<proteinExistence type="predicted"/>
<sequence>MKRNLIRHVAGTVMIALVAGALLVGCDAKPAGDAEMKFINVEKVLVESGLVQQEQAHLKAVNENLHKGMQLAENSYANFPAEKVEAARQADKNVIAQQWEVQQNAARIVVMKALKTASDTYRSEKKIAVIMPMQAAVSVAPELDVTADLTQKLKTAKVDFGKVPEIILKTAENPAGKTGSK</sequence>
<dbReference type="SUPFAM" id="SSF111384">
    <property type="entry name" value="OmpH-like"/>
    <property type="match status" value="1"/>
</dbReference>
<comment type="caution">
    <text evidence="3">The sequence shown here is derived from an EMBL/GenBank/DDBJ whole genome shotgun (WGS) entry which is preliminary data.</text>
</comment>
<name>A0A085GJP4_9ENTR</name>
<dbReference type="Proteomes" id="UP000028653">
    <property type="component" value="Unassembled WGS sequence"/>
</dbReference>
<dbReference type="eggNOG" id="ENOG5032W3M">
    <property type="taxonomic scope" value="Bacteria"/>
</dbReference>
<evidence type="ECO:0000313" key="4">
    <source>
        <dbReference type="Proteomes" id="UP000028653"/>
    </source>
</evidence>
<dbReference type="OrthoDB" id="6623290at2"/>
<evidence type="ECO:0000256" key="2">
    <source>
        <dbReference type="SAM" id="SignalP"/>
    </source>
</evidence>
<dbReference type="PROSITE" id="PS51257">
    <property type="entry name" value="PROKAR_LIPOPROTEIN"/>
    <property type="match status" value="1"/>
</dbReference>
<dbReference type="AlphaFoldDB" id="A0A085GJP4"/>
<dbReference type="InterPro" id="IPR024930">
    <property type="entry name" value="Skp_dom_sf"/>
</dbReference>
<dbReference type="GO" id="GO:0051082">
    <property type="term" value="F:unfolded protein binding"/>
    <property type="evidence" value="ECO:0007669"/>
    <property type="project" value="InterPro"/>
</dbReference>
<protein>
    <recommendedName>
        <fullName evidence="1">Chaperone protein Skp</fullName>
    </recommendedName>
</protein>
<feature type="signal peptide" evidence="2">
    <location>
        <begin position="1"/>
        <end position="24"/>
    </location>
</feature>
<organism evidence="3 4">
    <name type="scientific">Buttiauxella agrestis ATCC 33320</name>
    <dbReference type="NCBI Taxonomy" id="1006004"/>
    <lineage>
        <taxon>Bacteria</taxon>
        <taxon>Pseudomonadati</taxon>
        <taxon>Pseudomonadota</taxon>
        <taxon>Gammaproteobacteria</taxon>
        <taxon>Enterobacterales</taxon>
        <taxon>Enterobacteriaceae</taxon>
        <taxon>Buttiauxella</taxon>
    </lineage>
</organism>
<evidence type="ECO:0000313" key="3">
    <source>
        <dbReference type="EMBL" id="KFC83939.1"/>
    </source>
</evidence>
<accession>A0A085GJP4</accession>
<feature type="chain" id="PRO_5001791233" description="Chaperone protein Skp" evidence="2">
    <location>
        <begin position="25"/>
        <end position="181"/>
    </location>
</feature>
<gene>
    <name evidence="3" type="ORF">GBAG_0557</name>
</gene>
<keyword evidence="2" id="KW-0732">Signal</keyword>
<dbReference type="InterPro" id="IPR005632">
    <property type="entry name" value="Chaperone_Skp"/>
</dbReference>
<dbReference type="RefSeq" id="WP_156104848.1">
    <property type="nucleotide sequence ID" value="NZ_JMPI01000014.1"/>
</dbReference>
<dbReference type="SMART" id="SM00935">
    <property type="entry name" value="OmpH"/>
    <property type="match status" value="1"/>
</dbReference>
<reference evidence="3 4" key="1">
    <citation type="submission" date="2014-05" db="EMBL/GenBank/DDBJ databases">
        <title>ATOL: Assembling a taxonomically balanced genome-scale reconstruction of the evolutionary history of the Enterobacteriaceae.</title>
        <authorList>
            <person name="Plunkett G.III."/>
            <person name="Neeno-Eckwall E.C."/>
            <person name="Glasner J.D."/>
            <person name="Perna N.T."/>
        </authorList>
    </citation>
    <scope>NUCLEOTIDE SEQUENCE [LARGE SCALE GENOMIC DNA]</scope>
    <source>
        <strain evidence="3 4">ATCC 33320</strain>
    </source>
</reference>
<dbReference type="STRING" id="1006004.GBAG_0557"/>
<dbReference type="EMBL" id="JMPI01000014">
    <property type="protein sequence ID" value="KFC83939.1"/>
    <property type="molecule type" value="Genomic_DNA"/>
</dbReference>
<evidence type="ECO:0000256" key="1">
    <source>
        <dbReference type="ARBA" id="ARBA00018026"/>
    </source>
</evidence>
<dbReference type="Gene3D" id="3.30.910.20">
    <property type="entry name" value="Skp domain"/>
    <property type="match status" value="1"/>
</dbReference>
<keyword evidence="4" id="KW-1185">Reference proteome</keyword>